<keyword evidence="2" id="KW-0521">NADP</keyword>
<feature type="compositionally biased region" description="Polar residues" evidence="4">
    <location>
        <begin position="56"/>
        <end position="71"/>
    </location>
</feature>
<evidence type="ECO:0000256" key="1">
    <source>
        <dbReference type="ARBA" id="ARBA00006484"/>
    </source>
</evidence>
<evidence type="ECO:0000256" key="3">
    <source>
        <dbReference type="ARBA" id="ARBA00023002"/>
    </source>
</evidence>
<sequence>MSKTLGALPKSMSSITRAFRPVATRGLAPKISGHTSEPFNSRSISTSFWHTLRTKASSTPARRFNATTSHQPPAPEPPAEDKGKQSTAYLGTTKRLPEFSLANKVIVVTGGARGIGLIQAEALLEAGATVYALDKEPEPSADFDVVQKRARKELGGRLHYRQLDVRDDQELPRVFREIGDEHGRLDGLVAGAAYQQEISALDYQAKEATQMFAVNITGVLMTAQAAAKQMIRFGHGGSIVMIGSMSGTVANRELISAAYNASKAGVLQLGRNLAMEWAEHNIRVNTLSPGYTRTTMVTELFKTHPEREGFWGSQNMMNRLSRPEEYRGAAVFLLSDASSFMTGSDLRIDGGHCAW</sequence>
<evidence type="ECO:0000313" key="7">
    <source>
        <dbReference type="Proteomes" id="UP000447873"/>
    </source>
</evidence>
<dbReference type="PRINTS" id="PR00080">
    <property type="entry name" value="SDRFAMILY"/>
</dbReference>
<comment type="similarity">
    <text evidence="1">Belongs to the short-chain dehydrogenases/reductases (SDR) family.</text>
</comment>
<dbReference type="EMBL" id="WNWR01000086">
    <property type="protein sequence ID" value="KAE9991667.1"/>
    <property type="molecule type" value="Genomic_DNA"/>
</dbReference>
<evidence type="ECO:0000313" key="6">
    <source>
        <dbReference type="EMBL" id="KAE9991667.1"/>
    </source>
</evidence>
<dbReference type="PANTHER" id="PTHR43008">
    <property type="entry name" value="BENZIL REDUCTASE"/>
    <property type="match status" value="1"/>
</dbReference>
<dbReference type="EMBL" id="WNWS01000366">
    <property type="protein sequence ID" value="KAE9969482.1"/>
    <property type="molecule type" value="Genomic_DNA"/>
</dbReference>
<dbReference type="InterPro" id="IPR002347">
    <property type="entry name" value="SDR_fam"/>
</dbReference>
<dbReference type="Pfam" id="PF13561">
    <property type="entry name" value="adh_short_C2"/>
    <property type="match status" value="1"/>
</dbReference>
<keyword evidence="8" id="KW-1185">Reference proteome</keyword>
<dbReference type="OrthoDB" id="1669814at2759"/>
<evidence type="ECO:0000256" key="4">
    <source>
        <dbReference type="SAM" id="MobiDB-lite"/>
    </source>
</evidence>
<evidence type="ECO:0000256" key="2">
    <source>
        <dbReference type="ARBA" id="ARBA00022857"/>
    </source>
</evidence>
<evidence type="ECO:0000313" key="5">
    <source>
        <dbReference type="EMBL" id="KAE9969482.1"/>
    </source>
</evidence>
<dbReference type="PRINTS" id="PR00081">
    <property type="entry name" value="GDHRDH"/>
</dbReference>
<reference evidence="5 7" key="1">
    <citation type="submission" date="2018-12" db="EMBL/GenBank/DDBJ databases">
        <title>Venturia inaequalis Genome Resource.</title>
        <authorList>
            <person name="Lichtner F.J."/>
        </authorList>
    </citation>
    <scope>NUCLEOTIDE SEQUENCE [LARGE SCALE GENOMIC DNA]</scope>
    <source>
        <strain evidence="5 7">120213</strain>
        <strain evidence="6 8">DMI_063113</strain>
    </source>
</reference>
<dbReference type="Gene3D" id="3.40.50.720">
    <property type="entry name" value="NAD(P)-binding Rossmann-like Domain"/>
    <property type="match status" value="1"/>
</dbReference>
<dbReference type="PANTHER" id="PTHR43008:SF4">
    <property type="entry name" value="CHAIN DEHYDROGENASE, PUTATIVE (AFU_ORTHOLOGUE AFUA_4G08710)-RELATED"/>
    <property type="match status" value="1"/>
</dbReference>
<dbReference type="SUPFAM" id="SSF51735">
    <property type="entry name" value="NAD(P)-binding Rossmann-fold domains"/>
    <property type="match status" value="1"/>
</dbReference>
<accession>A0A8H3UF59</accession>
<name>A0A8H3UF59_VENIN</name>
<evidence type="ECO:0008006" key="9">
    <source>
        <dbReference type="Google" id="ProtNLM"/>
    </source>
</evidence>
<protein>
    <recommendedName>
        <fullName evidence="9">Short chain dehydrogenase</fullName>
    </recommendedName>
</protein>
<dbReference type="GO" id="GO:0050664">
    <property type="term" value="F:oxidoreductase activity, acting on NAD(P)H, oxygen as acceptor"/>
    <property type="evidence" value="ECO:0007669"/>
    <property type="project" value="TreeGrafter"/>
</dbReference>
<dbReference type="Proteomes" id="UP000447873">
    <property type="component" value="Unassembled WGS sequence"/>
</dbReference>
<dbReference type="InterPro" id="IPR036291">
    <property type="entry name" value="NAD(P)-bd_dom_sf"/>
</dbReference>
<feature type="region of interest" description="Disordered" evidence="4">
    <location>
        <begin position="56"/>
        <end position="86"/>
    </location>
</feature>
<evidence type="ECO:0000313" key="8">
    <source>
        <dbReference type="Proteomes" id="UP000490939"/>
    </source>
</evidence>
<dbReference type="InterPro" id="IPR020904">
    <property type="entry name" value="Sc_DH/Rdtase_CS"/>
</dbReference>
<proteinExistence type="inferred from homology"/>
<dbReference type="PROSITE" id="PS00061">
    <property type="entry name" value="ADH_SHORT"/>
    <property type="match status" value="1"/>
</dbReference>
<comment type="caution">
    <text evidence="5">The sequence shown here is derived from an EMBL/GenBank/DDBJ whole genome shotgun (WGS) entry which is preliminary data.</text>
</comment>
<dbReference type="Proteomes" id="UP000490939">
    <property type="component" value="Unassembled WGS sequence"/>
</dbReference>
<organism evidence="5 7">
    <name type="scientific">Venturia inaequalis</name>
    <name type="common">Apple scab fungus</name>
    <dbReference type="NCBI Taxonomy" id="5025"/>
    <lineage>
        <taxon>Eukaryota</taxon>
        <taxon>Fungi</taxon>
        <taxon>Dikarya</taxon>
        <taxon>Ascomycota</taxon>
        <taxon>Pezizomycotina</taxon>
        <taxon>Dothideomycetes</taxon>
        <taxon>Pleosporomycetidae</taxon>
        <taxon>Venturiales</taxon>
        <taxon>Venturiaceae</taxon>
        <taxon>Venturia</taxon>
    </lineage>
</organism>
<dbReference type="FunFam" id="3.40.50.720:FF:000245">
    <property type="entry name" value="Short chain dehydrogenase, putative"/>
    <property type="match status" value="1"/>
</dbReference>
<dbReference type="GO" id="GO:0016616">
    <property type="term" value="F:oxidoreductase activity, acting on the CH-OH group of donors, NAD or NADP as acceptor"/>
    <property type="evidence" value="ECO:0007669"/>
    <property type="project" value="UniProtKB-ARBA"/>
</dbReference>
<dbReference type="AlphaFoldDB" id="A0A8H3UF59"/>
<gene>
    <name evidence="6" type="ORF">EG327_011210</name>
    <name evidence="5" type="ORF">EG328_006845</name>
</gene>
<keyword evidence="3" id="KW-0560">Oxidoreductase</keyword>